<dbReference type="Proteomes" id="UP000238916">
    <property type="component" value="Unassembled WGS sequence"/>
</dbReference>
<evidence type="ECO:0000313" key="2">
    <source>
        <dbReference type="Proteomes" id="UP000238916"/>
    </source>
</evidence>
<reference evidence="2" key="1">
    <citation type="submission" date="2018-02" db="EMBL/GenBank/DDBJ databases">
        <authorList>
            <person name="Hausmann B."/>
        </authorList>
    </citation>
    <scope>NUCLEOTIDE SEQUENCE [LARGE SCALE GENOMIC DNA]</scope>
    <source>
        <strain evidence="2">Peat soil MAG SbF1</strain>
    </source>
</reference>
<dbReference type="EMBL" id="OMOF01000039">
    <property type="protein sequence ID" value="SPF34458.1"/>
    <property type="molecule type" value="Genomic_DNA"/>
</dbReference>
<gene>
    <name evidence="1" type="ORF">SBF1_1330003</name>
</gene>
<dbReference type="OrthoDB" id="2084466at2"/>
<organism evidence="1 2">
    <name type="scientific">Candidatus Desulfosporosinus infrequens</name>
    <dbReference type="NCBI Taxonomy" id="2043169"/>
    <lineage>
        <taxon>Bacteria</taxon>
        <taxon>Bacillati</taxon>
        <taxon>Bacillota</taxon>
        <taxon>Clostridia</taxon>
        <taxon>Eubacteriales</taxon>
        <taxon>Desulfitobacteriaceae</taxon>
        <taxon>Desulfosporosinus</taxon>
    </lineage>
</organism>
<accession>A0A2U3K4A8</accession>
<name>A0A2U3K4A8_9FIRM</name>
<evidence type="ECO:0000313" key="1">
    <source>
        <dbReference type="EMBL" id="SPF34458.1"/>
    </source>
</evidence>
<dbReference type="AlphaFoldDB" id="A0A2U3K4A8"/>
<protein>
    <submittedName>
        <fullName evidence="1">Uncharacterized protein</fullName>
    </submittedName>
</protein>
<proteinExistence type="predicted"/>
<sequence length="70" mass="8103">MLAQNPAIGTSPSLCHQHQFQVGDRVETYRHCKGTVVRVDTDENGVFIVVRFDTLYREFAYDPYDLKIIQ</sequence>